<gene>
    <name evidence="2" type="ORF">J2R62_18455</name>
</gene>
<evidence type="ECO:0000313" key="2">
    <source>
        <dbReference type="EMBL" id="MBO1110101.1"/>
    </source>
</evidence>
<dbReference type="Proteomes" id="UP000664658">
    <property type="component" value="Unassembled WGS sequence"/>
</dbReference>
<name>A0A8I1WA37_PLESH</name>
<evidence type="ECO:0000256" key="1">
    <source>
        <dbReference type="SAM" id="MobiDB-lite"/>
    </source>
</evidence>
<feature type="compositionally biased region" description="Basic and acidic residues" evidence="1">
    <location>
        <begin position="29"/>
        <end position="40"/>
    </location>
</feature>
<feature type="region of interest" description="Disordered" evidence="1">
    <location>
        <begin position="1"/>
        <end position="40"/>
    </location>
</feature>
<evidence type="ECO:0000313" key="3">
    <source>
        <dbReference type="Proteomes" id="UP000664658"/>
    </source>
</evidence>
<sequence length="57" mass="6029">MPGSGGRTEEAHAKRFSLPAPLRGSGVYRHGDRAPRFGAEDRTDNSLVCECEAVAAA</sequence>
<organism evidence="2 3">
    <name type="scientific">Plesiomonas shigelloides</name>
    <name type="common">Aeromonas shigelloides</name>
    <dbReference type="NCBI Taxonomy" id="703"/>
    <lineage>
        <taxon>Bacteria</taxon>
        <taxon>Pseudomonadati</taxon>
        <taxon>Pseudomonadota</taxon>
        <taxon>Gammaproteobacteria</taxon>
        <taxon>Enterobacterales</taxon>
        <taxon>Enterobacteriaceae</taxon>
        <taxon>Plesiomonas</taxon>
    </lineage>
</organism>
<accession>A0A8I1WA37</accession>
<dbReference type="AlphaFoldDB" id="A0A8I1WA37"/>
<proteinExistence type="predicted"/>
<dbReference type="EMBL" id="JAFNAA010000307">
    <property type="protein sequence ID" value="MBO1110101.1"/>
    <property type="molecule type" value="Genomic_DNA"/>
</dbReference>
<protein>
    <submittedName>
        <fullName evidence="2">Uncharacterized protein</fullName>
    </submittedName>
</protein>
<comment type="caution">
    <text evidence="2">The sequence shown here is derived from an EMBL/GenBank/DDBJ whole genome shotgun (WGS) entry which is preliminary data.</text>
</comment>
<reference evidence="2" key="1">
    <citation type="submission" date="2021-03" db="EMBL/GenBank/DDBJ databases">
        <title>Plesiomonas shigelloides zfcc0051, isolated from zebrafish feces.</title>
        <authorList>
            <person name="Vanderhoek Z."/>
            <person name="Gaulke C."/>
        </authorList>
    </citation>
    <scope>NUCLEOTIDE SEQUENCE</scope>
    <source>
        <strain evidence="2">Zfcc0051</strain>
    </source>
</reference>